<dbReference type="FunFam" id="3.40.50.2000:FF:000009">
    <property type="entry name" value="Sterol 3-beta-glucosyltransferase UGT80A2"/>
    <property type="match status" value="1"/>
</dbReference>
<dbReference type="Pfam" id="PF06722">
    <property type="entry name" value="EryCIII-like_C"/>
    <property type="match status" value="1"/>
</dbReference>
<feature type="compositionally biased region" description="Low complexity" evidence="2">
    <location>
        <begin position="162"/>
        <end position="172"/>
    </location>
</feature>
<protein>
    <submittedName>
        <fullName evidence="5">Uncharacterized protein</fullName>
    </submittedName>
</protein>
<dbReference type="PANTHER" id="PTHR48050:SF5">
    <property type="entry name" value="UDP-GLUCOSE,STEROL TRANSFERASE"/>
    <property type="match status" value="1"/>
</dbReference>
<dbReference type="InterPro" id="IPR004276">
    <property type="entry name" value="GlycoTrans_28_N"/>
</dbReference>
<dbReference type="PANTHER" id="PTHR48050">
    <property type="entry name" value="STEROL 3-BETA-GLUCOSYLTRANSFERASE"/>
    <property type="match status" value="1"/>
</dbReference>
<feature type="compositionally biased region" description="Basic and acidic residues" evidence="2">
    <location>
        <begin position="874"/>
        <end position="901"/>
    </location>
</feature>
<dbReference type="SUPFAM" id="SSF53756">
    <property type="entry name" value="UDP-Glycosyltransferase/glycogen phosphorylase"/>
    <property type="match status" value="1"/>
</dbReference>
<feature type="region of interest" description="Disordered" evidence="2">
    <location>
        <begin position="56"/>
        <end position="227"/>
    </location>
</feature>
<keyword evidence="6" id="KW-1185">Reference proteome</keyword>
<dbReference type="Proteomes" id="UP001152607">
    <property type="component" value="Unassembled WGS sequence"/>
</dbReference>
<dbReference type="GO" id="GO:0016906">
    <property type="term" value="F:sterol 3-beta-glucosyltransferase activity"/>
    <property type="evidence" value="ECO:0007669"/>
    <property type="project" value="UniProtKB-ARBA"/>
</dbReference>
<dbReference type="InterPro" id="IPR002213">
    <property type="entry name" value="UDP_glucos_trans"/>
</dbReference>
<feature type="compositionally biased region" description="Polar residues" evidence="2">
    <location>
        <begin position="1141"/>
        <end position="1154"/>
    </location>
</feature>
<evidence type="ECO:0000259" key="3">
    <source>
        <dbReference type="Pfam" id="PF03033"/>
    </source>
</evidence>
<feature type="region of interest" description="Disordered" evidence="2">
    <location>
        <begin position="1061"/>
        <end position="1154"/>
    </location>
</feature>
<keyword evidence="1" id="KW-0808">Transferase</keyword>
<dbReference type="OrthoDB" id="5835829at2759"/>
<dbReference type="AlphaFoldDB" id="A0A9W4UEI5"/>
<evidence type="ECO:0000259" key="4">
    <source>
        <dbReference type="Pfam" id="PF06722"/>
    </source>
</evidence>
<feature type="region of interest" description="Disordered" evidence="2">
    <location>
        <begin position="1233"/>
        <end position="1267"/>
    </location>
</feature>
<feature type="compositionally biased region" description="Basic and acidic residues" evidence="2">
    <location>
        <begin position="1247"/>
        <end position="1267"/>
    </location>
</feature>
<accession>A0A9W4UEI5</accession>
<feature type="compositionally biased region" description="Basic residues" evidence="2">
    <location>
        <begin position="839"/>
        <end position="851"/>
    </location>
</feature>
<gene>
    <name evidence="5" type="ORF">PDIGIT_LOCUS6594</name>
</gene>
<dbReference type="InterPro" id="IPR050426">
    <property type="entry name" value="Glycosyltransferase_28"/>
</dbReference>
<sequence length="1267" mass="140383">MCRPSGEKLHHFRHPARRNTHLPCEHSICLSRAMADDSHGLSPPILTAIALHEPEFPSTSPEPVHSVTHHATPSPSQHHHTWSSHPPTSGQAHSNVMPPPAVGGEDRQTMPPPRPFAHKFATERPAAATVKRDPDLQRAGSVGERLPHLERPNRLAFDPYMSDSSSSSSASSSDDDDDDKDARKDQQAYSGVGADTKSKRNTRRGSAPFHRLKISNENVNTSGKVSKRDGRLRLSINETLNSGYIAKTLGAGIRKHFGGTDEEDQLDVVPRSDAGKITHEDDIMEDPERRVRLNIVVIVIGSRGDIQPFLRIGKILKEDYGHRVRIATHPAFKQFVEKDSGLEFFSIGGDPSELMAFMVKNPGLIPNLETVKGGEVGKRRAAMFEMFEGMWRACINATDDETDQANLKMMGERIPFICDAIIANPPSFAPPHIAERLGVPLHMMFTFPYSPTTHFPHPLANIKTSNVDAKYTNFMSYPLVEMMTWQGLGDLINRFRQHTLFLEEVSTLWAPGQLYRLKVPYTYMWSPGLVPKPSDWGSEIEVSGFVFLDLASSFTPPDELVKFLEAGPPPIYIGFGSIVVDDPDAFTQMIYKAVELAGVRALVSKGWGGFGSNDNAPENVFMLENTPHDWLFPKVAAVVHHGGAGTTAAGLKCGVPTMIVPFFGDQPFWGAMVSKAKAGAHDCIPYKKLTVERLAEGIKQCLTDEAKKNVQEIADSIAKEGDGALNAVRSFHRSLPLRDNDTMRCSLLPTHTAVWRMKNTSIRLSALAAELLVEWRKIKWNELRLLRHFEWNDFGGPGEPLTGIWGALVDTVTDVATGVGSIPVQMGKSVKRHEQYREKKNRVQKRQKKKRETLERANKGISNAGKNVSSTNGVKREKDSEEENAKTEGKPARPGQMKRDPSTLSQLSEPDEELAEEFAHEAEHGFKKTGGAILKSPMKFSVAMAQGFHNAPRLYGDETVRRPPRITGFHSGVRAGRDELVYGVRDGVSGLWMQPYRGAKNHGVLGFARGVGFGIGGFVLKDIAAFIGPGAYFMKGLDEEYMKKHRPTNFLRRARIIQGHTELEQLAPRRTTSDPDKDIDTRNEQRADIEERVSKKWQDLQPQIKQERKDSRSGFRAALLGHSKHSEGNRIPMKGPRPTTPKGSPTSDPKVQKTASMPINGLQHTADEQIAQDDKDMDDVQDVRRIASAPPAPQQSKEKKLSNGAIQPIIPEEYEVADARDQALPKHTLPGVFKASLEGNGQPIHGRKVDGVRQTADVKEGPLQKFE</sequence>
<evidence type="ECO:0000256" key="2">
    <source>
        <dbReference type="SAM" id="MobiDB-lite"/>
    </source>
</evidence>
<feature type="compositionally biased region" description="Basic and acidic residues" evidence="2">
    <location>
        <begin position="1071"/>
        <end position="1098"/>
    </location>
</feature>
<feature type="compositionally biased region" description="Polar residues" evidence="2">
    <location>
        <begin position="215"/>
        <end position="224"/>
    </location>
</feature>
<dbReference type="CDD" id="cd03784">
    <property type="entry name" value="GT1_Gtf-like"/>
    <property type="match status" value="1"/>
</dbReference>
<feature type="domain" description="Glycosyltransferase family 28 N-terminal" evidence="3">
    <location>
        <begin position="295"/>
        <end position="453"/>
    </location>
</feature>
<dbReference type="FunFam" id="3.40.50.2000:FF:000100">
    <property type="entry name" value="Glycosyltransferase family 1 protein"/>
    <property type="match status" value="1"/>
</dbReference>
<comment type="caution">
    <text evidence="5">The sequence shown here is derived from an EMBL/GenBank/DDBJ whole genome shotgun (WGS) entry which is preliminary data.</text>
</comment>
<reference evidence="5" key="1">
    <citation type="submission" date="2023-01" db="EMBL/GenBank/DDBJ databases">
        <authorList>
            <person name="Van Ghelder C."/>
            <person name="Rancurel C."/>
        </authorList>
    </citation>
    <scope>NUCLEOTIDE SEQUENCE</scope>
    <source>
        <strain evidence="5">CNCM I-4278</strain>
    </source>
</reference>
<feature type="domain" description="Erythromycin biosynthesis protein CIII-like C-terminal" evidence="4">
    <location>
        <begin position="615"/>
        <end position="716"/>
    </location>
</feature>
<dbReference type="Pfam" id="PF03033">
    <property type="entry name" value="Glyco_transf_28"/>
    <property type="match status" value="1"/>
</dbReference>
<name>A0A9W4UEI5_9PLEO</name>
<organism evidence="5 6">
    <name type="scientific">Periconia digitata</name>
    <dbReference type="NCBI Taxonomy" id="1303443"/>
    <lineage>
        <taxon>Eukaryota</taxon>
        <taxon>Fungi</taxon>
        <taxon>Dikarya</taxon>
        <taxon>Ascomycota</taxon>
        <taxon>Pezizomycotina</taxon>
        <taxon>Dothideomycetes</taxon>
        <taxon>Pleosporomycetidae</taxon>
        <taxon>Pleosporales</taxon>
        <taxon>Massarineae</taxon>
        <taxon>Periconiaceae</taxon>
        <taxon>Periconia</taxon>
    </lineage>
</organism>
<feature type="compositionally biased region" description="Polar residues" evidence="2">
    <location>
        <begin position="860"/>
        <end position="873"/>
    </location>
</feature>
<evidence type="ECO:0000256" key="1">
    <source>
        <dbReference type="ARBA" id="ARBA00022679"/>
    </source>
</evidence>
<feature type="region of interest" description="Disordered" evidence="2">
    <location>
        <begin position="826"/>
        <end position="916"/>
    </location>
</feature>
<evidence type="ECO:0000313" key="6">
    <source>
        <dbReference type="Proteomes" id="UP001152607"/>
    </source>
</evidence>
<dbReference type="EMBL" id="CAOQHR010000004">
    <property type="protein sequence ID" value="CAI6333552.1"/>
    <property type="molecule type" value="Genomic_DNA"/>
</dbReference>
<proteinExistence type="predicted"/>
<feature type="region of interest" description="Disordered" evidence="2">
    <location>
        <begin position="1187"/>
        <end position="1206"/>
    </location>
</feature>
<dbReference type="Gene3D" id="3.40.50.2000">
    <property type="entry name" value="Glycogen Phosphorylase B"/>
    <property type="match status" value="2"/>
</dbReference>
<dbReference type="GO" id="GO:0005975">
    <property type="term" value="P:carbohydrate metabolic process"/>
    <property type="evidence" value="ECO:0007669"/>
    <property type="project" value="InterPro"/>
</dbReference>
<evidence type="ECO:0000313" key="5">
    <source>
        <dbReference type="EMBL" id="CAI6333552.1"/>
    </source>
</evidence>
<dbReference type="InterPro" id="IPR010610">
    <property type="entry name" value="EryCIII-like_C"/>
</dbReference>